<reference evidence="2" key="1">
    <citation type="journal article" date="2021" name="BMC Genomics">
        <title>Chromosome-level genome assembly and manually-curated proteome of model necrotroph Parastagonospora nodorum Sn15 reveals a genome-wide trove of candidate effector homologs, and redundancy of virulence-related functions within an accessory chromosome.</title>
        <authorList>
            <person name="Bertazzoni S."/>
            <person name="Jones D.A.B."/>
            <person name="Phan H.T."/>
            <person name="Tan K.-C."/>
            <person name="Hane J.K."/>
        </authorList>
    </citation>
    <scope>NUCLEOTIDE SEQUENCE [LARGE SCALE GENOMIC DNA]</scope>
    <source>
        <strain evidence="2">SN15 / ATCC MYA-4574 / FGSC 10173)</strain>
    </source>
</reference>
<name>A0A7U2I3U8_PHANO</name>
<accession>A0A7U2I3U8</accession>
<proteinExistence type="predicted"/>
<keyword evidence="2" id="KW-1185">Reference proteome</keyword>
<dbReference type="AlphaFoldDB" id="A0A7U2I3U8"/>
<evidence type="ECO:0000313" key="1">
    <source>
        <dbReference type="EMBL" id="QRD02376.1"/>
    </source>
</evidence>
<dbReference type="VEuPathDB" id="FungiDB:JI435_417870"/>
<protein>
    <submittedName>
        <fullName evidence="1">Uncharacterized protein</fullName>
    </submittedName>
</protein>
<gene>
    <name evidence="1" type="ORF">JI435_417870</name>
</gene>
<dbReference type="EMBL" id="CP069035">
    <property type="protein sequence ID" value="QRD02376.1"/>
    <property type="molecule type" value="Genomic_DNA"/>
</dbReference>
<dbReference type="Proteomes" id="UP000663193">
    <property type="component" value="Chromosome 13"/>
</dbReference>
<organism evidence="1 2">
    <name type="scientific">Phaeosphaeria nodorum (strain SN15 / ATCC MYA-4574 / FGSC 10173)</name>
    <name type="common">Glume blotch fungus</name>
    <name type="synonym">Parastagonospora nodorum</name>
    <dbReference type="NCBI Taxonomy" id="321614"/>
    <lineage>
        <taxon>Eukaryota</taxon>
        <taxon>Fungi</taxon>
        <taxon>Dikarya</taxon>
        <taxon>Ascomycota</taxon>
        <taxon>Pezizomycotina</taxon>
        <taxon>Dothideomycetes</taxon>
        <taxon>Pleosporomycetidae</taxon>
        <taxon>Pleosporales</taxon>
        <taxon>Pleosporineae</taxon>
        <taxon>Phaeosphaeriaceae</taxon>
        <taxon>Parastagonospora</taxon>
    </lineage>
</organism>
<evidence type="ECO:0000313" key="2">
    <source>
        <dbReference type="Proteomes" id="UP000663193"/>
    </source>
</evidence>
<sequence>MSLGELLVQERPASNGEWTAAGDGYAVGKSLRRLHGHGGCYGWQRGKMISFCQWPGKPCSKSL</sequence>